<dbReference type="AlphaFoldDB" id="A0A5J4N6H9"/>
<comment type="similarity">
    <text evidence="2">Belongs to the glycosyltransferase 47 family.</text>
</comment>
<dbReference type="PANTHER" id="PTHR48261:SF2">
    <property type="entry name" value="ACETYLGLUCOSAMINYLTRANSFERASE"/>
    <property type="match status" value="1"/>
</dbReference>
<name>A0A5J4N6H9_9TREM</name>
<sequence length="114" mass="13310">MFKLIGELGRQLCEAKLHSFRPHHLRQIQRRMDGVWKENRERLVGYPHRDFEFRPGSKDWAYTMDSRSKSYSMILTGAAFFHKVVIHSNTLAVTQFVSRSAGEIMDKLAELTGR</sequence>
<dbReference type="InterPro" id="IPR004263">
    <property type="entry name" value="Exostosin"/>
</dbReference>
<dbReference type="PANTHER" id="PTHR48261">
    <property type="entry name" value="ACETYLGLUCOSAMINYLTRANSFERASE"/>
    <property type="match status" value="1"/>
</dbReference>
<dbReference type="InterPro" id="IPR029044">
    <property type="entry name" value="Nucleotide-diphossugar_trans"/>
</dbReference>
<keyword evidence="5" id="KW-1015">Disulfide bond</keyword>
<comment type="subcellular location">
    <subcellularLocation>
        <location evidence="1">Endoplasmic reticulum membrane</location>
        <topology evidence="1">Single-pass type II membrane protein</topology>
    </subcellularLocation>
</comment>
<evidence type="ECO:0000256" key="3">
    <source>
        <dbReference type="ARBA" id="ARBA00022679"/>
    </source>
</evidence>
<evidence type="ECO:0000256" key="5">
    <source>
        <dbReference type="ARBA" id="ARBA00023157"/>
    </source>
</evidence>
<evidence type="ECO:0000313" key="8">
    <source>
        <dbReference type="Proteomes" id="UP000324629"/>
    </source>
</evidence>
<comment type="caution">
    <text evidence="7">The sequence shown here is derived from an EMBL/GenBank/DDBJ whole genome shotgun (WGS) entry which is preliminary data.</text>
</comment>
<dbReference type="GO" id="GO:0005789">
    <property type="term" value="C:endoplasmic reticulum membrane"/>
    <property type="evidence" value="ECO:0007669"/>
    <property type="project" value="UniProtKB-SubCell"/>
</dbReference>
<organism evidence="7 8">
    <name type="scientific">Paragonimus westermani</name>
    <dbReference type="NCBI Taxonomy" id="34504"/>
    <lineage>
        <taxon>Eukaryota</taxon>
        <taxon>Metazoa</taxon>
        <taxon>Spiralia</taxon>
        <taxon>Lophotrochozoa</taxon>
        <taxon>Platyhelminthes</taxon>
        <taxon>Trematoda</taxon>
        <taxon>Digenea</taxon>
        <taxon>Plagiorchiida</taxon>
        <taxon>Troglotremata</taxon>
        <taxon>Troglotrematidae</taxon>
        <taxon>Paragonimus</taxon>
    </lineage>
</organism>
<evidence type="ECO:0000313" key="7">
    <source>
        <dbReference type="EMBL" id="KAA3671102.1"/>
    </source>
</evidence>
<gene>
    <name evidence="7" type="ORF">DEA37_0003919</name>
</gene>
<dbReference type="EMBL" id="QNGE01007288">
    <property type="protein sequence ID" value="KAA3671102.1"/>
    <property type="molecule type" value="Genomic_DNA"/>
</dbReference>
<dbReference type="GO" id="GO:0016757">
    <property type="term" value="F:glycosyltransferase activity"/>
    <property type="evidence" value="ECO:0007669"/>
    <property type="project" value="InterPro"/>
</dbReference>
<dbReference type="Proteomes" id="UP000324629">
    <property type="component" value="Unassembled WGS sequence"/>
</dbReference>
<evidence type="ECO:0000256" key="4">
    <source>
        <dbReference type="ARBA" id="ARBA00023136"/>
    </source>
</evidence>
<keyword evidence="4" id="KW-0472">Membrane</keyword>
<evidence type="ECO:0000256" key="1">
    <source>
        <dbReference type="ARBA" id="ARBA00004648"/>
    </source>
</evidence>
<dbReference type="GO" id="GO:1901135">
    <property type="term" value="P:carbohydrate derivative metabolic process"/>
    <property type="evidence" value="ECO:0007669"/>
    <property type="project" value="UniProtKB-ARBA"/>
</dbReference>
<keyword evidence="8" id="KW-1185">Reference proteome</keyword>
<dbReference type="InterPro" id="IPR015338">
    <property type="entry name" value="GT64_dom"/>
</dbReference>
<evidence type="ECO:0000259" key="6">
    <source>
        <dbReference type="Pfam" id="PF09258"/>
    </source>
</evidence>
<accession>A0A5J4N6H9</accession>
<protein>
    <recommendedName>
        <fullName evidence="6">Glycosyl transferase 64 domain-containing protein</fullName>
    </recommendedName>
</protein>
<dbReference type="Pfam" id="PF09258">
    <property type="entry name" value="Glyco_transf_64"/>
    <property type="match status" value="1"/>
</dbReference>
<evidence type="ECO:0000256" key="2">
    <source>
        <dbReference type="ARBA" id="ARBA00010271"/>
    </source>
</evidence>
<keyword evidence="3" id="KW-0808">Transferase</keyword>
<dbReference type="Gene3D" id="3.90.550.10">
    <property type="entry name" value="Spore Coat Polysaccharide Biosynthesis Protein SpsA, Chain A"/>
    <property type="match status" value="1"/>
</dbReference>
<reference evidence="7 8" key="1">
    <citation type="journal article" date="2019" name="Gigascience">
        <title>Whole-genome sequence of the oriental lung fluke Paragonimus westermani.</title>
        <authorList>
            <person name="Oey H."/>
            <person name="Zakrzewski M."/>
            <person name="Narain K."/>
            <person name="Devi K.R."/>
            <person name="Agatsuma T."/>
            <person name="Nawaratna S."/>
            <person name="Gobert G.N."/>
            <person name="Jones M.K."/>
            <person name="Ragan M.A."/>
            <person name="McManus D.P."/>
            <person name="Krause L."/>
        </authorList>
    </citation>
    <scope>NUCLEOTIDE SEQUENCE [LARGE SCALE GENOMIC DNA]</scope>
    <source>
        <strain evidence="7 8">IND2009</strain>
    </source>
</reference>
<proteinExistence type="inferred from homology"/>
<feature type="domain" description="Glycosyl transferase 64" evidence="6">
    <location>
        <begin position="35"/>
        <end position="86"/>
    </location>
</feature>